<reference evidence="2 3" key="1">
    <citation type="journal article" date="2011" name="Stand. Genomic Sci.">
        <title>Complete genome sequence of Deinococcus maricopensis type strain (LB-34).</title>
        <authorList>
            <person name="Pukall R."/>
            <person name="Zeytun A."/>
            <person name="Lucas S."/>
            <person name="Lapidus A."/>
            <person name="Hammon N."/>
            <person name="Deshpande S."/>
            <person name="Nolan M."/>
            <person name="Cheng J.F."/>
            <person name="Pitluck S."/>
            <person name="Liolios K."/>
            <person name="Pagani I."/>
            <person name="Mikhailova N."/>
            <person name="Ivanova N."/>
            <person name="Mavromatis K."/>
            <person name="Pati A."/>
            <person name="Tapia R."/>
            <person name="Han C."/>
            <person name="Goodwin L."/>
            <person name="Chen A."/>
            <person name="Palaniappan K."/>
            <person name="Land M."/>
            <person name="Hauser L."/>
            <person name="Chang Y.J."/>
            <person name="Jeffries C.D."/>
            <person name="Brambilla E.M."/>
            <person name="Rohde M."/>
            <person name="Goker M."/>
            <person name="Detter J.C."/>
            <person name="Woyke T."/>
            <person name="Bristow J."/>
            <person name="Eisen J.A."/>
            <person name="Markowitz V."/>
            <person name="Hugenholtz P."/>
            <person name="Kyrpides N.C."/>
            <person name="Klenk H.P."/>
        </authorList>
    </citation>
    <scope>NUCLEOTIDE SEQUENCE [LARGE SCALE GENOMIC DNA]</scope>
    <source>
        <strain evidence="3">DSM 21211 / LMG 22137 / NRRL B-23946 / LB-34</strain>
    </source>
</reference>
<dbReference type="EMBL" id="CP002454">
    <property type="protein sequence ID" value="ADV66302.1"/>
    <property type="molecule type" value="Genomic_DNA"/>
</dbReference>
<evidence type="ECO:0000256" key="1">
    <source>
        <dbReference type="SAM" id="MobiDB-lite"/>
    </source>
</evidence>
<evidence type="ECO:0000313" key="2">
    <source>
        <dbReference type="EMBL" id="ADV66302.1"/>
    </source>
</evidence>
<dbReference type="AlphaFoldDB" id="E8U5G3"/>
<sequence length="81" mass="8578">MTDRDDQFATPNAPQKHRSTDAESATQTHESDPSDRGAVQDGPGNPQADATGDLSGNGNLTRSETGHSGNEYPHETDRGDV</sequence>
<protein>
    <submittedName>
        <fullName evidence="2">Uncharacterized protein</fullName>
    </submittedName>
</protein>
<dbReference type="RefSeq" id="WP_013555807.1">
    <property type="nucleotide sequence ID" value="NC_014958.1"/>
</dbReference>
<dbReference type="Proteomes" id="UP000008635">
    <property type="component" value="Chromosome"/>
</dbReference>
<keyword evidence="3" id="KW-1185">Reference proteome</keyword>
<organism evidence="2 3">
    <name type="scientific">Deinococcus maricopensis (strain DSM 21211 / LMG 22137 / NRRL B-23946 / LB-34)</name>
    <dbReference type="NCBI Taxonomy" id="709986"/>
    <lineage>
        <taxon>Bacteria</taxon>
        <taxon>Thermotogati</taxon>
        <taxon>Deinococcota</taxon>
        <taxon>Deinococci</taxon>
        <taxon>Deinococcales</taxon>
        <taxon>Deinococcaceae</taxon>
        <taxon>Deinococcus</taxon>
    </lineage>
</organism>
<proteinExistence type="predicted"/>
<feature type="compositionally biased region" description="Polar residues" evidence="1">
    <location>
        <begin position="54"/>
        <end position="68"/>
    </location>
</feature>
<feature type="region of interest" description="Disordered" evidence="1">
    <location>
        <begin position="1"/>
        <end position="81"/>
    </location>
</feature>
<name>E8U5G3_DEIML</name>
<dbReference type="OrthoDB" id="71022at2"/>
<evidence type="ECO:0000313" key="3">
    <source>
        <dbReference type="Proteomes" id="UP000008635"/>
    </source>
</evidence>
<dbReference type="HOGENOM" id="CLU_2568177_0_0_0"/>
<dbReference type="KEGG" id="dmr:Deima_0645"/>
<accession>E8U5G3</accession>
<gene>
    <name evidence="2" type="ordered locus">Deima_0645</name>
</gene>
<reference evidence="3" key="2">
    <citation type="submission" date="2011-01" db="EMBL/GenBank/DDBJ databases">
        <title>The complete genome of Deinococcus maricopensis DSM 21211.</title>
        <authorList>
            <consortium name="US DOE Joint Genome Institute (JGI-PGF)"/>
            <person name="Lucas S."/>
            <person name="Copeland A."/>
            <person name="Lapidus A."/>
            <person name="Goodwin L."/>
            <person name="Pitluck S."/>
            <person name="Kyrpides N."/>
            <person name="Mavromatis K."/>
            <person name="Pagani I."/>
            <person name="Ivanova N."/>
            <person name="Ovchinnikova G."/>
            <person name="Zeytun A."/>
            <person name="Detter J.C."/>
            <person name="Han C."/>
            <person name="Land M."/>
            <person name="Hauser L."/>
            <person name="Markowitz V."/>
            <person name="Cheng J.-F."/>
            <person name="Hugenholtz P."/>
            <person name="Woyke T."/>
            <person name="Wu D."/>
            <person name="Pukall R."/>
            <person name="Gehrich-Schroeter G."/>
            <person name="Brambilla E."/>
            <person name="Klenk H.-P."/>
            <person name="Eisen J.A."/>
        </authorList>
    </citation>
    <scope>NUCLEOTIDE SEQUENCE [LARGE SCALE GENOMIC DNA]</scope>
    <source>
        <strain evidence="3">DSM 21211 / LMG 22137 / NRRL B-23946 / LB-34</strain>
    </source>
</reference>
<feature type="compositionally biased region" description="Basic and acidic residues" evidence="1">
    <location>
        <begin position="72"/>
        <end position="81"/>
    </location>
</feature>